<proteinExistence type="predicted"/>
<dbReference type="AlphaFoldDB" id="A0A6C0IQZ9"/>
<name>A0A6C0IQZ9_9ZZZZ</name>
<organism evidence="2">
    <name type="scientific">viral metagenome</name>
    <dbReference type="NCBI Taxonomy" id="1070528"/>
    <lineage>
        <taxon>unclassified sequences</taxon>
        <taxon>metagenomes</taxon>
        <taxon>organismal metagenomes</taxon>
    </lineage>
</organism>
<protein>
    <submittedName>
        <fullName evidence="2">Uncharacterized protein</fullName>
    </submittedName>
</protein>
<reference evidence="2" key="1">
    <citation type="journal article" date="2020" name="Nature">
        <title>Giant virus diversity and host interactions through global metagenomics.</title>
        <authorList>
            <person name="Schulz F."/>
            <person name="Roux S."/>
            <person name="Paez-Espino D."/>
            <person name="Jungbluth S."/>
            <person name="Walsh D.A."/>
            <person name="Denef V.J."/>
            <person name="McMahon K.D."/>
            <person name="Konstantinidis K.T."/>
            <person name="Eloe-Fadrosh E.A."/>
            <person name="Kyrpides N.C."/>
            <person name="Woyke T."/>
        </authorList>
    </citation>
    <scope>NUCLEOTIDE SEQUENCE</scope>
    <source>
        <strain evidence="2">GVMAG-M-3300024261-37</strain>
        <strain evidence="1">GVMAG-S-1039698-54</strain>
    </source>
</reference>
<accession>A0A6C0IQZ9</accession>
<evidence type="ECO:0000313" key="1">
    <source>
        <dbReference type="EMBL" id="QHS80429.1"/>
    </source>
</evidence>
<evidence type="ECO:0000313" key="2">
    <source>
        <dbReference type="EMBL" id="QHT94935.1"/>
    </source>
</evidence>
<dbReference type="EMBL" id="MN740232">
    <property type="protein sequence ID" value="QHT94935.1"/>
    <property type="molecule type" value="Genomic_DNA"/>
</dbReference>
<dbReference type="EMBL" id="MN740679">
    <property type="protein sequence ID" value="QHS80429.1"/>
    <property type="molecule type" value="Genomic_DNA"/>
</dbReference>
<sequence>MNLCCLWLQSFPPFSRSDICPICFEYKWLLNKSHKEFNLTGCLTCSLKIKNDYNQLKADEIDDFIENFTNKHNVNYKYKATGRYN</sequence>